<dbReference type="Pfam" id="PF00179">
    <property type="entry name" value="UQ_con"/>
    <property type="match status" value="1"/>
</dbReference>
<dbReference type="VEuPathDB" id="MicrosporidiaDB:VCUG_02319"/>
<dbReference type="Gene3D" id="3.10.110.10">
    <property type="entry name" value="Ubiquitin Conjugating Enzyme"/>
    <property type="match status" value="1"/>
</dbReference>
<dbReference type="STRING" id="948595.L2GSA4"/>
<dbReference type="PROSITE" id="PS50127">
    <property type="entry name" value="UBC_2"/>
    <property type="match status" value="1"/>
</dbReference>
<dbReference type="InterPro" id="IPR016135">
    <property type="entry name" value="UBQ-conjugating_enzyme/RWD"/>
</dbReference>
<dbReference type="AlphaFoldDB" id="L2GSA4"/>
<evidence type="ECO:0000313" key="3">
    <source>
        <dbReference type="EMBL" id="ELA46183.1"/>
    </source>
</evidence>
<sequence>MTFAMHRLANELKTLTLPPNVQLISSTPSHSPYIHTIKLTVTPLQGIYTNRTLIFELCFLPSYPFTGPKVFCRSKIYHPNIENEHVCMRMVREEWTCGMGVEVVVGGLMVVLVEIDGEDALNVEAGDMMINDYERFVKIAREYGRDV</sequence>
<organism evidence="3 4">
    <name type="scientific">Vavraia culicis (isolate floridensis)</name>
    <name type="common">Microsporidian parasite</name>
    <dbReference type="NCBI Taxonomy" id="948595"/>
    <lineage>
        <taxon>Eukaryota</taxon>
        <taxon>Fungi</taxon>
        <taxon>Fungi incertae sedis</taxon>
        <taxon>Microsporidia</taxon>
        <taxon>Pleistophoridae</taxon>
        <taxon>Vavraia</taxon>
    </lineage>
</organism>
<keyword evidence="4" id="KW-1185">Reference proteome</keyword>
<dbReference type="SMART" id="SM00212">
    <property type="entry name" value="UBCc"/>
    <property type="match status" value="1"/>
</dbReference>
<dbReference type="GeneID" id="19880182"/>
<feature type="domain" description="UBC core" evidence="2">
    <location>
        <begin position="3"/>
        <end position="147"/>
    </location>
</feature>
<gene>
    <name evidence="3" type="ORF">VCUG_02319</name>
</gene>
<dbReference type="OMA" id="RICLNIT"/>
<dbReference type="RefSeq" id="XP_008075328.1">
    <property type="nucleotide sequence ID" value="XM_008077137.1"/>
</dbReference>
<proteinExistence type="predicted"/>
<name>L2GSA4_VAVCU</name>
<evidence type="ECO:0000259" key="2">
    <source>
        <dbReference type="PROSITE" id="PS50127"/>
    </source>
</evidence>
<evidence type="ECO:0000313" key="4">
    <source>
        <dbReference type="Proteomes" id="UP000011081"/>
    </source>
</evidence>
<evidence type="ECO:0000256" key="1">
    <source>
        <dbReference type="ARBA" id="ARBA00022786"/>
    </source>
</evidence>
<dbReference type="Proteomes" id="UP000011081">
    <property type="component" value="Unassembled WGS sequence"/>
</dbReference>
<accession>L2GSA4</accession>
<dbReference type="InParanoid" id="L2GSA4"/>
<dbReference type="OrthoDB" id="10249039at2759"/>
<dbReference type="HOGENOM" id="CLU_030988_6_2_1"/>
<dbReference type="PANTHER" id="PTHR24067">
    <property type="entry name" value="UBIQUITIN-CONJUGATING ENZYME E2"/>
    <property type="match status" value="1"/>
</dbReference>
<dbReference type="SUPFAM" id="SSF54495">
    <property type="entry name" value="UBC-like"/>
    <property type="match status" value="1"/>
</dbReference>
<dbReference type="InterPro" id="IPR050113">
    <property type="entry name" value="Ub_conjugating_enzyme"/>
</dbReference>
<reference evidence="4" key="1">
    <citation type="submission" date="2011-03" db="EMBL/GenBank/DDBJ databases">
        <title>The genome sequence of Vavraia culicis strain floridensis.</title>
        <authorList>
            <consortium name="The Broad Institute Genome Sequencing Platform"/>
            <person name="Cuomo C."/>
            <person name="Becnel J."/>
            <person name="Sanscrainte N."/>
            <person name="Young S.K."/>
            <person name="Zeng Q."/>
            <person name="Gargeya S."/>
            <person name="Fitzgerald M."/>
            <person name="Haas B."/>
            <person name="Abouelleil A."/>
            <person name="Alvarado L."/>
            <person name="Arachchi H.M."/>
            <person name="Berlin A."/>
            <person name="Chapman S.B."/>
            <person name="Gearin G."/>
            <person name="Goldberg J."/>
            <person name="Griggs A."/>
            <person name="Gujja S."/>
            <person name="Hansen M."/>
            <person name="Heiman D."/>
            <person name="Howarth C."/>
            <person name="Larimer J."/>
            <person name="Lui A."/>
            <person name="MacDonald P.J.P."/>
            <person name="McCowen C."/>
            <person name="Montmayeur A."/>
            <person name="Murphy C."/>
            <person name="Neiman D."/>
            <person name="Pearson M."/>
            <person name="Priest M."/>
            <person name="Roberts A."/>
            <person name="Saif S."/>
            <person name="Shea T."/>
            <person name="Sisk P."/>
            <person name="Stolte C."/>
            <person name="Sykes S."/>
            <person name="Wortman J."/>
            <person name="Nusbaum C."/>
            <person name="Birren B."/>
        </authorList>
    </citation>
    <scope>NUCLEOTIDE SEQUENCE [LARGE SCALE GENOMIC DNA]</scope>
    <source>
        <strain evidence="4">floridensis</strain>
    </source>
</reference>
<protein>
    <recommendedName>
        <fullName evidence="2">UBC core domain-containing protein</fullName>
    </recommendedName>
</protein>
<dbReference type="EMBL" id="GL877458">
    <property type="protein sequence ID" value="ELA46183.1"/>
    <property type="molecule type" value="Genomic_DNA"/>
</dbReference>
<dbReference type="CDD" id="cd23794">
    <property type="entry name" value="UBCc_UBE2F_UBE2M"/>
    <property type="match status" value="1"/>
</dbReference>
<dbReference type="InterPro" id="IPR000608">
    <property type="entry name" value="UBC"/>
</dbReference>
<keyword evidence="1" id="KW-0833">Ubl conjugation pathway</keyword>